<feature type="signal peptide" evidence="10">
    <location>
        <begin position="1"/>
        <end position="19"/>
    </location>
</feature>
<comment type="caution">
    <text evidence="12">The sequence shown here is derived from an EMBL/GenBank/DDBJ whole genome shotgun (WGS) entry which is preliminary data.</text>
</comment>
<comment type="subcellular location">
    <subcellularLocation>
        <location evidence="1">Secreted</location>
    </subcellularLocation>
</comment>
<evidence type="ECO:0000256" key="6">
    <source>
        <dbReference type="ARBA" id="ARBA00022801"/>
    </source>
</evidence>
<organism evidence="12 13">
    <name type="scientific">Mycena indigotica</name>
    <dbReference type="NCBI Taxonomy" id="2126181"/>
    <lineage>
        <taxon>Eukaryota</taxon>
        <taxon>Fungi</taxon>
        <taxon>Dikarya</taxon>
        <taxon>Basidiomycota</taxon>
        <taxon>Agaricomycotina</taxon>
        <taxon>Agaricomycetes</taxon>
        <taxon>Agaricomycetidae</taxon>
        <taxon>Agaricales</taxon>
        <taxon>Marasmiineae</taxon>
        <taxon>Mycenaceae</taxon>
        <taxon>Mycena</taxon>
    </lineage>
</organism>
<dbReference type="Pfam" id="PF22244">
    <property type="entry name" value="GCE_fung"/>
    <property type="match status" value="1"/>
</dbReference>
<dbReference type="Proteomes" id="UP000636479">
    <property type="component" value="Unassembled WGS sequence"/>
</dbReference>
<comment type="catalytic activity">
    <reaction evidence="8">
        <text>a 4-O-methyl-alpha-D-glucuronosyl ester derivative + H2O = 4-O-methyl-alpha-D-glucuronate derivative + an alcohol + H(+)</text>
        <dbReference type="Rhea" id="RHEA:67452"/>
        <dbReference type="ChEBI" id="CHEBI:15377"/>
        <dbReference type="ChEBI" id="CHEBI:15378"/>
        <dbReference type="ChEBI" id="CHEBI:30879"/>
        <dbReference type="ChEBI" id="CHEBI:171667"/>
        <dbReference type="ChEBI" id="CHEBI:171668"/>
        <dbReference type="EC" id="3.1.1.117"/>
    </reaction>
    <physiologicalReaction direction="left-to-right" evidence="8">
        <dbReference type="Rhea" id="RHEA:67453"/>
    </physiologicalReaction>
</comment>
<evidence type="ECO:0000256" key="5">
    <source>
        <dbReference type="ARBA" id="ARBA00022729"/>
    </source>
</evidence>
<dbReference type="EMBL" id="JACAZF010000003">
    <property type="protein sequence ID" value="KAF7309716.1"/>
    <property type="molecule type" value="Genomic_DNA"/>
</dbReference>
<evidence type="ECO:0000256" key="3">
    <source>
        <dbReference type="ARBA" id="ARBA00022487"/>
    </source>
</evidence>
<dbReference type="GO" id="GO:0052689">
    <property type="term" value="F:carboxylic ester hydrolase activity"/>
    <property type="evidence" value="ECO:0007669"/>
    <property type="project" value="UniProtKB-KW"/>
</dbReference>
<keyword evidence="3" id="KW-0719">Serine esterase</keyword>
<gene>
    <name evidence="12" type="ORF">MIND_00343400</name>
</gene>
<sequence>MIQATCFVLFFVATALGRACPAIPSLTSFNSSTLPDPFTFANGRKVLTTQDWACRRAEISTLLQRDELGLMPADPQDLTAAFSGKTLTITVTDNNKTLTFAPTITFPTTGQGPFPALIAMGGISIPSPPGVAIINFNNEAMANQDTAASRGLGLFYDFFGTDASAGAMMAWAWAVRRIVDALEKTPTANIDLAKIGVTGCSRNGKGALVAGAFEPRITLTIPQESGSGGTDTWRISDAILANGTLTQTASEIIQENVWFSPNFDQFANTSVNQLPFDHHMLIGMVAPRALFAIDNLGYDWLGPFSSYGALVAGRTIWQAMGVADKMGFSQAANHTHCVFPSEQQGQLNAFVDRFLLGQDVSTANITTTAGTYSFVVPNAEWAPWRVPVLKKRL</sequence>
<dbReference type="RefSeq" id="XP_037223166.1">
    <property type="nucleotide sequence ID" value="XM_037360281.1"/>
</dbReference>
<evidence type="ECO:0000256" key="7">
    <source>
        <dbReference type="ARBA" id="ARBA00023185"/>
    </source>
</evidence>
<keyword evidence="13" id="KW-1185">Reference proteome</keyword>
<evidence type="ECO:0000256" key="10">
    <source>
        <dbReference type="SAM" id="SignalP"/>
    </source>
</evidence>
<evidence type="ECO:0000256" key="4">
    <source>
        <dbReference type="ARBA" id="ARBA00022525"/>
    </source>
</evidence>
<accession>A0A8H6T3R6</accession>
<dbReference type="SUPFAM" id="SSF53474">
    <property type="entry name" value="alpha/beta-Hydrolases"/>
    <property type="match status" value="1"/>
</dbReference>
<dbReference type="EC" id="3.1.1.117" evidence="9"/>
<evidence type="ECO:0000313" key="13">
    <source>
        <dbReference type="Proteomes" id="UP000636479"/>
    </source>
</evidence>
<evidence type="ECO:0000256" key="9">
    <source>
        <dbReference type="ARBA" id="ARBA00026105"/>
    </source>
</evidence>
<dbReference type="OrthoDB" id="3781271at2759"/>
<evidence type="ECO:0000259" key="11">
    <source>
        <dbReference type="Pfam" id="PF22244"/>
    </source>
</evidence>
<evidence type="ECO:0000313" key="12">
    <source>
        <dbReference type="EMBL" id="KAF7309716.1"/>
    </source>
</evidence>
<protein>
    <recommendedName>
        <fullName evidence="9">(4-O-methyl)-D-glucuronate--lignin esterase</fullName>
        <ecNumber evidence="9">3.1.1.117</ecNumber>
    </recommendedName>
</protein>
<keyword evidence="7" id="KW-0439">Lignin degradation</keyword>
<evidence type="ECO:0000256" key="2">
    <source>
        <dbReference type="ARBA" id="ARBA00010092"/>
    </source>
</evidence>
<keyword evidence="6" id="KW-0378">Hydrolase</keyword>
<dbReference type="GO" id="GO:0005576">
    <property type="term" value="C:extracellular region"/>
    <property type="evidence" value="ECO:0007669"/>
    <property type="project" value="UniProtKB-SubCell"/>
</dbReference>
<dbReference type="GO" id="GO:0046274">
    <property type="term" value="P:lignin catabolic process"/>
    <property type="evidence" value="ECO:0007669"/>
    <property type="project" value="UniProtKB-KW"/>
</dbReference>
<evidence type="ECO:0000256" key="8">
    <source>
        <dbReference type="ARBA" id="ARBA00024511"/>
    </source>
</evidence>
<proteinExistence type="inferred from homology"/>
<dbReference type="InterPro" id="IPR029058">
    <property type="entry name" value="AB_hydrolase_fold"/>
</dbReference>
<evidence type="ECO:0000256" key="1">
    <source>
        <dbReference type="ARBA" id="ARBA00004613"/>
    </source>
</evidence>
<dbReference type="AlphaFoldDB" id="A0A8H6T3R6"/>
<feature type="chain" id="PRO_5034068208" description="(4-O-methyl)-D-glucuronate--lignin esterase" evidence="10">
    <location>
        <begin position="20"/>
        <end position="393"/>
    </location>
</feature>
<feature type="domain" description="4-O-methyl-glucuronoyl methylesterase-like" evidence="11">
    <location>
        <begin position="89"/>
        <end position="321"/>
    </location>
</feature>
<name>A0A8H6T3R6_9AGAR</name>
<comment type="similarity">
    <text evidence="2">Belongs to the carbohydrate esterase 15 (CE15) family.</text>
</comment>
<dbReference type="GeneID" id="59342797"/>
<keyword evidence="5 10" id="KW-0732">Signal</keyword>
<keyword evidence="4" id="KW-0964">Secreted</keyword>
<dbReference type="Gene3D" id="3.40.50.1820">
    <property type="entry name" value="alpha/beta hydrolase"/>
    <property type="match status" value="1"/>
</dbReference>
<reference evidence="12" key="1">
    <citation type="submission" date="2020-05" db="EMBL/GenBank/DDBJ databases">
        <title>Mycena genomes resolve the evolution of fungal bioluminescence.</title>
        <authorList>
            <person name="Tsai I.J."/>
        </authorList>
    </citation>
    <scope>NUCLEOTIDE SEQUENCE</scope>
    <source>
        <strain evidence="12">171206Taipei</strain>
    </source>
</reference>
<dbReference type="InterPro" id="IPR054579">
    <property type="entry name" value="GCE-like_dom"/>
</dbReference>